<gene>
    <name evidence="1" type="ORF">XNOV1_A014875</name>
</gene>
<reference evidence="1" key="1">
    <citation type="submission" date="2023-08" db="EMBL/GenBank/DDBJ databases">
        <authorList>
            <person name="Alioto T."/>
            <person name="Alioto T."/>
            <person name="Gomez Garrido J."/>
        </authorList>
    </citation>
    <scope>NUCLEOTIDE SEQUENCE</scope>
</reference>
<dbReference type="Proteomes" id="UP001178508">
    <property type="component" value="Chromosome 5"/>
</dbReference>
<protein>
    <submittedName>
        <fullName evidence="1">Uncharacterized protein</fullName>
    </submittedName>
</protein>
<name>A0AAV1F743_XYRNO</name>
<evidence type="ECO:0000313" key="1">
    <source>
        <dbReference type="EMBL" id="CAJ1056997.1"/>
    </source>
</evidence>
<keyword evidence="2" id="KW-1185">Reference proteome</keyword>
<accession>A0AAV1F743</accession>
<dbReference type="AlphaFoldDB" id="A0AAV1F743"/>
<proteinExistence type="predicted"/>
<dbReference type="EMBL" id="OY660868">
    <property type="protein sequence ID" value="CAJ1056997.1"/>
    <property type="molecule type" value="Genomic_DNA"/>
</dbReference>
<sequence length="85" mass="9251">MFANRRGDLRRLERGISSSPVALSESASFGVFTPPNTQDSREQCILAGSRSSCFALHEEGLHGCWCCCLTQSNTSPLLWSSSAQI</sequence>
<evidence type="ECO:0000313" key="2">
    <source>
        <dbReference type="Proteomes" id="UP001178508"/>
    </source>
</evidence>
<organism evidence="1 2">
    <name type="scientific">Xyrichtys novacula</name>
    <name type="common">Pearly razorfish</name>
    <name type="synonym">Hemipteronotus novacula</name>
    <dbReference type="NCBI Taxonomy" id="13765"/>
    <lineage>
        <taxon>Eukaryota</taxon>
        <taxon>Metazoa</taxon>
        <taxon>Chordata</taxon>
        <taxon>Craniata</taxon>
        <taxon>Vertebrata</taxon>
        <taxon>Euteleostomi</taxon>
        <taxon>Actinopterygii</taxon>
        <taxon>Neopterygii</taxon>
        <taxon>Teleostei</taxon>
        <taxon>Neoteleostei</taxon>
        <taxon>Acanthomorphata</taxon>
        <taxon>Eupercaria</taxon>
        <taxon>Labriformes</taxon>
        <taxon>Labridae</taxon>
        <taxon>Xyrichtys</taxon>
    </lineage>
</organism>